<comment type="caution">
    <text evidence="1">The sequence shown here is derived from an EMBL/GenBank/DDBJ whole genome shotgun (WGS) entry which is preliminary data.</text>
</comment>
<sequence>MPEGSQRSQMAVIDRKHLTAHIAQRRIPPAKIERCSEISGAID</sequence>
<dbReference type="Proteomes" id="UP000518315">
    <property type="component" value="Unassembled WGS sequence"/>
</dbReference>
<reference evidence="1 2" key="1">
    <citation type="submission" date="2020-08" db="EMBL/GenBank/DDBJ databases">
        <title>Genomic Encyclopedia of Type Strains, Phase III (KMG-III): the genomes of soil and plant-associated and newly described type strains.</title>
        <authorList>
            <person name="Whitman W."/>
        </authorList>
    </citation>
    <scope>NUCLEOTIDE SEQUENCE [LARGE SCALE GENOMIC DNA]</scope>
    <source>
        <strain evidence="1 2">CECT 4113</strain>
    </source>
</reference>
<evidence type="ECO:0000313" key="1">
    <source>
        <dbReference type="EMBL" id="MBB3135402.1"/>
    </source>
</evidence>
<protein>
    <submittedName>
        <fullName evidence="1">Uncharacterized protein</fullName>
    </submittedName>
</protein>
<gene>
    <name evidence="1" type="ORF">FHS26_003147</name>
</gene>
<organism evidence="1 2">
    <name type="scientific">Rhizobium pisi</name>
    <dbReference type="NCBI Taxonomy" id="574561"/>
    <lineage>
        <taxon>Bacteria</taxon>
        <taxon>Pseudomonadati</taxon>
        <taxon>Pseudomonadota</taxon>
        <taxon>Alphaproteobacteria</taxon>
        <taxon>Hyphomicrobiales</taxon>
        <taxon>Rhizobiaceae</taxon>
        <taxon>Rhizobium/Agrobacterium group</taxon>
        <taxon>Rhizobium</taxon>
    </lineage>
</organism>
<dbReference type="EMBL" id="JACHXH010000010">
    <property type="protein sequence ID" value="MBB3135402.1"/>
    <property type="molecule type" value="Genomic_DNA"/>
</dbReference>
<dbReference type="AlphaFoldDB" id="A0A7W5BM22"/>
<keyword evidence="2" id="KW-1185">Reference proteome</keyword>
<proteinExistence type="predicted"/>
<name>A0A7W5BM22_9HYPH</name>
<accession>A0A7W5BM22</accession>
<evidence type="ECO:0000313" key="2">
    <source>
        <dbReference type="Proteomes" id="UP000518315"/>
    </source>
</evidence>